<keyword evidence="10" id="KW-0813">Transport</keyword>
<evidence type="ECO:0000256" key="5">
    <source>
        <dbReference type="ARBA" id="ARBA00023136"/>
    </source>
</evidence>
<feature type="transmembrane region" description="Helical" evidence="7">
    <location>
        <begin position="691"/>
        <end position="710"/>
    </location>
</feature>
<feature type="chain" id="PRO_5046183729" evidence="8">
    <location>
        <begin position="17"/>
        <end position="896"/>
    </location>
</feature>
<comment type="subcellular location">
    <subcellularLocation>
        <location evidence="1">Membrane</location>
        <topology evidence="1">Multi-pass membrane protein</topology>
    </subcellularLocation>
</comment>
<evidence type="ECO:0000256" key="7">
    <source>
        <dbReference type="SAM" id="Phobius"/>
    </source>
</evidence>
<gene>
    <name evidence="10" type="ORF">SCF082_LOCUS25427</name>
</gene>
<feature type="region of interest" description="Disordered" evidence="6">
    <location>
        <begin position="115"/>
        <end position="139"/>
    </location>
</feature>
<feature type="transmembrane region" description="Helical" evidence="7">
    <location>
        <begin position="544"/>
        <end position="563"/>
    </location>
</feature>
<dbReference type="Pfam" id="PF13202">
    <property type="entry name" value="EF-hand_5"/>
    <property type="match status" value="1"/>
</dbReference>
<feature type="region of interest" description="Disordered" evidence="6">
    <location>
        <begin position="874"/>
        <end position="896"/>
    </location>
</feature>
<dbReference type="CDD" id="cd00051">
    <property type="entry name" value="EFh"/>
    <property type="match status" value="1"/>
</dbReference>
<dbReference type="Gene3D" id="1.20.120.350">
    <property type="entry name" value="Voltage-gated potassium channels. Chain C"/>
    <property type="match status" value="1"/>
</dbReference>
<dbReference type="PANTHER" id="PTHR10037:SF62">
    <property type="entry name" value="SODIUM CHANNEL PROTEIN 60E"/>
    <property type="match status" value="1"/>
</dbReference>
<evidence type="ECO:0000256" key="6">
    <source>
        <dbReference type="SAM" id="MobiDB-lite"/>
    </source>
</evidence>
<feature type="domain" description="EF-hand" evidence="9">
    <location>
        <begin position="734"/>
        <end position="769"/>
    </location>
</feature>
<accession>A0ABP0M3P6</accession>
<keyword evidence="2 7" id="KW-0812">Transmembrane</keyword>
<feature type="transmembrane region" description="Helical" evidence="7">
    <location>
        <begin position="610"/>
        <end position="631"/>
    </location>
</feature>
<sequence length="896" mass="98115">MKWAALLAVLPLQAAGASLQSAEDQRLREITRFGPGACVSAFVSAAPSATCVVQTDCAQQPSFATYALRLICVDQDGGQVLHSFQEGGFDAEETFDTGIPCQRCESGDGVPKSMLAAKSSVSQQASASQSTSVNSSRMESLEREVHALATSMAHIEKVVADLKAQSNHSEEKAVRDTQLHTSAGTPMVVVEKAVNQRTGTSFALRKGQHAETVDTAEKVVTQVQARSNQSEAALRKSQLNASVDTAVEKAVADLQAASNHTEAKAVPNTQPRASVDAAVALAVADLTRSNASEAKALRGSIQPMPKLVQLHVPDSRSLPTPAPRTAVGLLRVKARKGAASSGALSGAAVQEIAASVVRAQHEAEEAANQAELDASNASSAQGGQLEQLTDAKRKSRIPALLESAEGMEQANGQFLDSLDQSDTPDLDDLMRPDDDEDLAFTKHYHKLSLMEKLKAFLVSNRYEVAVAGLLCLNVLWMAIELQFFGAQMSYLLGLTSEEMDPEVQESWAGVFSMGENIFTGLFTLDVVVRIVVLRLRFFRVWMNYIDVAVTVTSLTEVMIFYAVKLPVNPILFRLLRIGKLARAVRMVTMNSVLASLQLLIKCIAASMNMLFWSFCLLTFVQCVAGMVASTLCRDFIEDPLVPVDLRIEVYKYYGTFTRTFLTMFEVLFANWGPPCRVVVENISEWFSLFFLSYRCVLGFAVLNVVNAVFVQQTMKTASSDEELAFKQKERDATLYTRKVKKLFQTMDSSGDGTINKEEFARLVNSPMLKFWMGQLELEYHDLMSLFEFLDNGDGEITLMEFIDGAARLKGGAKALDIWRIETKLEVLLGEILAEIKGDTQAVQHAFEQSEYDHIKATKRERRSIIEEDVSAAISDVDTKPSQRQVSSPRSGKGVKA</sequence>
<dbReference type="EMBL" id="CAXAMM010019047">
    <property type="protein sequence ID" value="CAK9044870.1"/>
    <property type="molecule type" value="Genomic_DNA"/>
</dbReference>
<dbReference type="Gene3D" id="1.10.238.10">
    <property type="entry name" value="EF-hand"/>
    <property type="match status" value="1"/>
</dbReference>
<feature type="compositionally biased region" description="Polar residues" evidence="6">
    <location>
        <begin position="375"/>
        <end position="387"/>
    </location>
</feature>
<dbReference type="InterPro" id="IPR027359">
    <property type="entry name" value="Volt_channel_dom_sf"/>
</dbReference>
<evidence type="ECO:0000256" key="3">
    <source>
        <dbReference type="ARBA" id="ARBA00022837"/>
    </source>
</evidence>
<keyword evidence="3" id="KW-0106">Calcium</keyword>
<name>A0ABP0M3P6_9DINO</name>
<evidence type="ECO:0000256" key="1">
    <source>
        <dbReference type="ARBA" id="ARBA00004141"/>
    </source>
</evidence>
<keyword evidence="10" id="KW-0406">Ion transport</keyword>
<dbReference type="Gene3D" id="1.10.287.70">
    <property type="match status" value="1"/>
</dbReference>
<feature type="transmembrane region" description="Helical" evidence="7">
    <location>
        <begin position="464"/>
        <end position="486"/>
    </location>
</feature>
<proteinExistence type="predicted"/>
<feature type="region of interest" description="Disordered" evidence="6">
    <location>
        <begin position="364"/>
        <end position="392"/>
    </location>
</feature>
<evidence type="ECO:0000313" key="10">
    <source>
        <dbReference type="EMBL" id="CAK9044870.1"/>
    </source>
</evidence>
<dbReference type="SUPFAM" id="SSF81324">
    <property type="entry name" value="Voltage-gated potassium channels"/>
    <property type="match status" value="1"/>
</dbReference>
<feature type="transmembrane region" description="Helical" evidence="7">
    <location>
        <begin position="583"/>
        <end position="604"/>
    </location>
</feature>
<dbReference type="InterPro" id="IPR005821">
    <property type="entry name" value="Ion_trans_dom"/>
</dbReference>
<dbReference type="PROSITE" id="PS00018">
    <property type="entry name" value="EF_HAND_1"/>
    <property type="match status" value="1"/>
</dbReference>
<feature type="compositionally biased region" description="Low complexity" evidence="6">
    <location>
        <begin position="116"/>
        <end position="136"/>
    </location>
</feature>
<dbReference type="InterPro" id="IPR043203">
    <property type="entry name" value="VGCC_Ca_Na"/>
</dbReference>
<reference evidence="10 11" key="1">
    <citation type="submission" date="2024-02" db="EMBL/GenBank/DDBJ databases">
        <authorList>
            <person name="Chen Y."/>
            <person name="Shah S."/>
            <person name="Dougan E. K."/>
            <person name="Thang M."/>
            <person name="Chan C."/>
        </authorList>
    </citation>
    <scope>NUCLEOTIDE SEQUENCE [LARGE SCALE GENOMIC DNA]</scope>
</reference>
<keyword evidence="4 7" id="KW-1133">Transmembrane helix</keyword>
<dbReference type="InterPro" id="IPR011992">
    <property type="entry name" value="EF-hand-dom_pair"/>
</dbReference>
<dbReference type="Pfam" id="PF00520">
    <property type="entry name" value="Ion_trans"/>
    <property type="match status" value="1"/>
</dbReference>
<dbReference type="InterPro" id="IPR018247">
    <property type="entry name" value="EF_Hand_1_Ca_BS"/>
</dbReference>
<dbReference type="SUPFAM" id="SSF47473">
    <property type="entry name" value="EF-hand"/>
    <property type="match status" value="1"/>
</dbReference>
<evidence type="ECO:0000256" key="8">
    <source>
        <dbReference type="SAM" id="SignalP"/>
    </source>
</evidence>
<feature type="compositionally biased region" description="Polar residues" evidence="6">
    <location>
        <begin position="879"/>
        <end position="889"/>
    </location>
</feature>
<keyword evidence="5 7" id="KW-0472">Membrane</keyword>
<keyword evidence="10" id="KW-0407">Ion channel</keyword>
<keyword evidence="8" id="KW-0732">Signal</keyword>
<dbReference type="InterPro" id="IPR002048">
    <property type="entry name" value="EF_hand_dom"/>
</dbReference>
<keyword evidence="11" id="KW-1185">Reference proteome</keyword>
<dbReference type="PANTHER" id="PTHR10037">
    <property type="entry name" value="VOLTAGE-GATED CATION CHANNEL CALCIUM AND SODIUM"/>
    <property type="match status" value="1"/>
</dbReference>
<dbReference type="SMART" id="SM00054">
    <property type="entry name" value="EFh"/>
    <property type="match status" value="2"/>
</dbReference>
<feature type="transmembrane region" description="Helical" evidence="7">
    <location>
        <begin position="507"/>
        <end position="532"/>
    </location>
</feature>
<dbReference type="PROSITE" id="PS50222">
    <property type="entry name" value="EF_HAND_2"/>
    <property type="match status" value="1"/>
</dbReference>
<evidence type="ECO:0000256" key="4">
    <source>
        <dbReference type="ARBA" id="ARBA00022989"/>
    </source>
</evidence>
<evidence type="ECO:0000256" key="2">
    <source>
        <dbReference type="ARBA" id="ARBA00022692"/>
    </source>
</evidence>
<evidence type="ECO:0000313" key="11">
    <source>
        <dbReference type="Proteomes" id="UP001642464"/>
    </source>
</evidence>
<organism evidence="10 11">
    <name type="scientific">Durusdinium trenchii</name>
    <dbReference type="NCBI Taxonomy" id="1381693"/>
    <lineage>
        <taxon>Eukaryota</taxon>
        <taxon>Sar</taxon>
        <taxon>Alveolata</taxon>
        <taxon>Dinophyceae</taxon>
        <taxon>Suessiales</taxon>
        <taxon>Symbiodiniaceae</taxon>
        <taxon>Durusdinium</taxon>
    </lineage>
</organism>
<dbReference type="GO" id="GO:0034220">
    <property type="term" value="P:monoatomic ion transmembrane transport"/>
    <property type="evidence" value="ECO:0007669"/>
    <property type="project" value="UniProtKB-KW"/>
</dbReference>
<comment type="caution">
    <text evidence="10">The sequence shown here is derived from an EMBL/GenBank/DDBJ whole genome shotgun (WGS) entry which is preliminary data.</text>
</comment>
<dbReference type="Proteomes" id="UP001642464">
    <property type="component" value="Unassembled WGS sequence"/>
</dbReference>
<feature type="signal peptide" evidence="8">
    <location>
        <begin position="1"/>
        <end position="16"/>
    </location>
</feature>
<protein>
    <submittedName>
        <fullName evidence="10">Sodium channel protein 60E (Drosophila ion channel 60) (Drosophila sodium channel 1) (Protein smell-impaired 60E) (Sodium channel 2) (DmNav2)</fullName>
    </submittedName>
</protein>
<evidence type="ECO:0000259" key="9">
    <source>
        <dbReference type="PROSITE" id="PS50222"/>
    </source>
</evidence>